<dbReference type="EMBL" id="JANEYF010001455">
    <property type="protein sequence ID" value="KAJ8963993.1"/>
    <property type="molecule type" value="Genomic_DNA"/>
</dbReference>
<dbReference type="PANTHER" id="PTHR36159">
    <property type="entry name" value="PROTEIN CBG23766"/>
    <property type="match status" value="1"/>
</dbReference>
<dbReference type="InterPro" id="IPR049512">
    <property type="entry name" value="DJR-like_dom"/>
</dbReference>
<keyword evidence="3" id="KW-1185">Reference proteome</keyword>
<evidence type="ECO:0000313" key="3">
    <source>
        <dbReference type="Proteomes" id="UP001162156"/>
    </source>
</evidence>
<dbReference type="AlphaFoldDB" id="A0AAV8ZKI5"/>
<feature type="domain" description="Double jelly roll-like" evidence="1">
    <location>
        <begin position="79"/>
        <end position="124"/>
    </location>
</feature>
<accession>A0AAV8ZKI5</accession>
<dbReference type="Proteomes" id="UP001162156">
    <property type="component" value="Unassembled WGS sequence"/>
</dbReference>
<sequence length="129" mass="14795">MNSNILNALEESAFDNTISNFEKHTTNNLNNNDEIRLHIQQQDAYTALFCSSLYMRGQLLKADETVSTTAFFDKMGLLLLFDKIRYEMDGITVDRCRNPGLTALIKGHASFNQIEVIRLENVGWIEENF</sequence>
<proteinExistence type="predicted"/>
<protein>
    <recommendedName>
        <fullName evidence="1">Double jelly roll-like domain-containing protein</fullName>
    </recommendedName>
</protein>
<organism evidence="2 3">
    <name type="scientific">Rhamnusium bicolor</name>
    <dbReference type="NCBI Taxonomy" id="1586634"/>
    <lineage>
        <taxon>Eukaryota</taxon>
        <taxon>Metazoa</taxon>
        <taxon>Ecdysozoa</taxon>
        <taxon>Arthropoda</taxon>
        <taxon>Hexapoda</taxon>
        <taxon>Insecta</taxon>
        <taxon>Pterygota</taxon>
        <taxon>Neoptera</taxon>
        <taxon>Endopterygota</taxon>
        <taxon>Coleoptera</taxon>
        <taxon>Polyphaga</taxon>
        <taxon>Cucujiformia</taxon>
        <taxon>Chrysomeloidea</taxon>
        <taxon>Cerambycidae</taxon>
        <taxon>Lepturinae</taxon>
        <taxon>Rhagiini</taxon>
        <taxon>Rhamnusium</taxon>
    </lineage>
</organism>
<comment type="caution">
    <text evidence="2">The sequence shown here is derived from an EMBL/GenBank/DDBJ whole genome shotgun (WGS) entry which is preliminary data.</text>
</comment>
<name>A0AAV8ZKI5_9CUCU</name>
<dbReference type="Pfam" id="PF21738">
    <property type="entry name" value="DJR-like_dom"/>
    <property type="match status" value="1"/>
</dbReference>
<evidence type="ECO:0000259" key="1">
    <source>
        <dbReference type="Pfam" id="PF21738"/>
    </source>
</evidence>
<dbReference type="PANTHER" id="PTHR36159:SF1">
    <property type="entry name" value="RETROVIRUS-RELATED POL POLYPROTEIN FROM TRANSPOSON 412-LIKE PROTEIN"/>
    <property type="match status" value="1"/>
</dbReference>
<reference evidence="2" key="1">
    <citation type="journal article" date="2023" name="Insect Mol. Biol.">
        <title>Genome sequencing provides insights into the evolution of gene families encoding plant cell wall-degrading enzymes in longhorned beetles.</title>
        <authorList>
            <person name="Shin N.R."/>
            <person name="Okamura Y."/>
            <person name="Kirsch R."/>
            <person name="Pauchet Y."/>
        </authorList>
    </citation>
    <scope>NUCLEOTIDE SEQUENCE</scope>
    <source>
        <strain evidence="2">RBIC_L_NR</strain>
    </source>
</reference>
<evidence type="ECO:0000313" key="2">
    <source>
        <dbReference type="EMBL" id="KAJ8963993.1"/>
    </source>
</evidence>
<gene>
    <name evidence="2" type="ORF">NQ314_005205</name>
</gene>